<keyword evidence="2" id="KW-1185">Reference proteome</keyword>
<organism evidence="1 2">
    <name type="scientific">Arctium lappa</name>
    <name type="common">Greater burdock</name>
    <name type="synonym">Lappa major</name>
    <dbReference type="NCBI Taxonomy" id="4217"/>
    <lineage>
        <taxon>Eukaryota</taxon>
        <taxon>Viridiplantae</taxon>
        <taxon>Streptophyta</taxon>
        <taxon>Embryophyta</taxon>
        <taxon>Tracheophyta</taxon>
        <taxon>Spermatophyta</taxon>
        <taxon>Magnoliopsida</taxon>
        <taxon>eudicotyledons</taxon>
        <taxon>Gunneridae</taxon>
        <taxon>Pentapetalae</taxon>
        <taxon>asterids</taxon>
        <taxon>campanulids</taxon>
        <taxon>Asterales</taxon>
        <taxon>Asteraceae</taxon>
        <taxon>Carduoideae</taxon>
        <taxon>Cardueae</taxon>
        <taxon>Arctiinae</taxon>
        <taxon>Arctium</taxon>
    </lineage>
</organism>
<evidence type="ECO:0000313" key="1">
    <source>
        <dbReference type="EMBL" id="KAI3669237.1"/>
    </source>
</evidence>
<accession>A0ACB8XMJ5</accession>
<comment type="caution">
    <text evidence="1">The sequence shown here is derived from an EMBL/GenBank/DDBJ whole genome shotgun (WGS) entry which is preliminary data.</text>
</comment>
<gene>
    <name evidence="1" type="ORF">L6452_40464</name>
</gene>
<name>A0ACB8XMJ5_ARCLA</name>
<sequence>MPFVFSLCAVSFKYHNKENEPNPFDPISFRPCTSRHASLHGTRAEQLNKTTDLFFPCRLKKICKRKI</sequence>
<reference evidence="1 2" key="2">
    <citation type="journal article" date="2022" name="Mol. Ecol. Resour.">
        <title>The genomes of chicory, endive, great burdock and yacon provide insights into Asteraceae paleo-polyploidization history and plant inulin production.</title>
        <authorList>
            <person name="Fan W."/>
            <person name="Wang S."/>
            <person name="Wang H."/>
            <person name="Wang A."/>
            <person name="Jiang F."/>
            <person name="Liu H."/>
            <person name="Zhao H."/>
            <person name="Xu D."/>
            <person name="Zhang Y."/>
        </authorList>
    </citation>
    <scope>NUCLEOTIDE SEQUENCE [LARGE SCALE GENOMIC DNA]</scope>
    <source>
        <strain evidence="2">cv. Niubang</strain>
    </source>
</reference>
<proteinExistence type="predicted"/>
<protein>
    <submittedName>
        <fullName evidence="1">Uncharacterized protein</fullName>
    </submittedName>
</protein>
<evidence type="ECO:0000313" key="2">
    <source>
        <dbReference type="Proteomes" id="UP001055879"/>
    </source>
</evidence>
<reference evidence="2" key="1">
    <citation type="journal article" date="2022" name="Mol. Ecol. Resour.">
        <title>The genomes of chicory, endive, great burdock and yacon provide insights into Asteraceae palaeo-polyploidization history and plant inulin production.</title>
        <authorList>
            <person name="Fan W."/>
            <person name="Wang S."/>
            <person name="Wang H."/>
            <person name="Wang A."/>
            <person name="Jiang F."/>
            <person name="Liu H."/>
            <person name="Zhao H."/>
            <person name="Xu D."/>
            <person name="Zhang Y."/>
        </authorList>
    </citation>
    <scope>NUCLEOTIDE SEQUENCE [LARGE SCALE GENOMIC DNA]</scope>
    <source>
        <strain evidence="2">cv. Niubang</strain>
    </source>
</reference>
<dbReference type="EMBL" id="CM042062">
    <property type="protein sequence ID" value="KAI3669237.1"/>
    <property type="molecule type" value="Genomic_DNA"/>
</dbReference>
<dbReference type="Proteomes" id="UP001055879">
    <property type="component" value="Linkage Group LG16"/>
</dbReference>